<dbReference type="AlphaFoldDB" id="A0A074JXY8"/>
<dbReference type="EMBL" id="AUNB01000015">
    <property type="protein sequence ID" value="KEO60740.1"/>
    <property type="molecule type" value="Genomic_DNA"/>
</dbReference>
<dbReference type="Proteomes" id="UP000027471">
    <property type="component" value="Unassembled WGS sequence"/>
</dbReference>
<dbReference type="InterPro" id="IPR010941">
    <property type="entry name" value="PhaC_N"/>
</dbReference>
<sequence>MPGPGIDTPQGPFRVTGSILPRFESPEWESWPFNVIYRNFLLSQKWWNEALDSFEDVAPRERQKASIAAQQMFDMASPANALWSNPEVIAWTLSEGGANLLRGALNLIEDLHRAAWGLPPVGAMDYVPGCNVAVTPGKVVYRSDLLELIQYDAQTETVAPEPVLIVPAWLMKYYILDLSPQNSLVNYLCGQGFSVFMISWANPGPQDRDIGMADYLDALEDALAAVARIVPNTRTHAIGYCLGGMLLTVKAAQMARDRDDRLKSLTLFASQLDFTEHSSLQSLLGEPEVSLLESVMSNTGYLDGKHISDAYKVLRAGEWIWPHYINNYLMGRRYLRSMVLNNALAGGTYEVGGRPVSLGAITVPVFCVAAADDQIAPWQSVYRLRRLLRSDITFLLTSGGHVDGIINAPGCAGASYQVARMPRTAPDIARDRTPDIAPENWRHSTPSQDGSWWPEFAQWLHDHSGSAAKPPIARGLKTPAGTEIEAPGTYVFQK</sequence>
<evidence type="ECO:0000256" key="2">
    <source>
        <dbReference type="ARBA" id="ARBA00023315"/>
    </source>
</evidence>
<keyword evidence="1" id="KW-0808">Transferase</keyword>
<evidence type="ECO:0000256" key="1">
    <source>
        <dbReference type="ARBA" id="ARBA00022679"/>
    </source>
</evidence>
<name>A0A074JXY8_9RHOB</name>
<dbReference type="SUPFAM" id="SSF53474">
    <property type="entry name" value="alpha/beta-Hydrolases"/>
    <property type="match status" value="1"/>
</dbReference>
<dbReference type="InterPro" id="IPR051321">
    <property type="entry name" value="PHA/PHB_synthase"/>
</dbReference>
<dbReference type="STRING" id="1353528.DT23_12305"/>
<evidence type="ECO:0000313" key="5">
    <source>
        <dbReference type="Proteomes" id="UP000027471"/>
    </source>
</evidence>
<evidence type="ECO:0000313" key="4">
    <source>
        <dbReference type="EMBL" id="KEO60740.1"/>
    </source>
</evidence>
<dbReference type="Pfam" id="PF07167">
    <property type="entry name" value="PhaC_N"/>
    <property type="match status" value="1"/>
</dbReference>
<keyword evidence="2" id="KW-0012">Acyltransferase</keyword>
<dbReference type="InterPro" id="IPR029058">
    <property type="entry name" value="AB_hydrolase_fold"/>
</dbReference>
<dbReference type="eggNOG" id="COG3243">
    <property type="taxonomic scope" value="Bacteria"/>
</dbReference>
<feature type="domain" description="Poly-beta-hydroxybutyrate polymerase N-terminal" evidence="3">
    <location>
        <begin position="22"/>
        <end position="188"/>
    </location>
</feature>
<dbReference type="PANTHER" id="PTHR36837">
    <property type="entry name" value="POLY(3-HYDROXYALKANOATE) POLYMERASE SUBUNIT PHAC"/>
    <property type="match status" value="1"/>
</dbReference>
<organism evidence="4 5">
    <name type="scientific">Thioclava indica</name>
    <dbReference type="NCBI Taxonomy" id="1353528"/>
    <lineage>
        <taxon>Bacteria</taxon>
        <taxon>Pseudomonadati</taxon>
        <taxon>Pseudomonadota</taxon>
        <taxon>Alphaproteobacteria</taxon>
        <taxon>Rhodobacterales</taxon>
        <taxon>Paracoccaceae</taxon>
        <taxon>Thioclava</taxon>
    </lineage>
</organism>
<dbReference type="GO" id="GO:0016746">
    <property type="term" value="F:acyltransferase activity"/>
    <property type="evidence" value="ECO:0007669"/>
    <property type="project" value="UniProtKB-KW"/>
</dbReference>
<dbReference type="PANTHER" id="PTHR36837:SF5">
    <property type="entry name" value="POLY-3-HYDROXYBUTYRATE SYNTHASE"/>
    <property type="match status" value="1"/>
</dbReference>
<reference evidence="4 5" key="1">
    <citation type="journal article" date="2015" name="Antonie Van Leeuwenhoek">
        <title>Thioclava indica sp. nov., isolated from surface seawater of the Indian Ocean.</title>
        <authorList>
            <person name="Liu Y."/>
            <person name="Lai Q."/>
            <person name="Du J."/>
            <person name="Xu H."/>
            <person name="Jiang L."/>
            <person name="Shao Z."/>
        </authorList>
    </citation>
    <scope>NUCLEOTIDE SEQUENCE [LARGE SCALE GENOMIC DNA]</scope>
    <source>
        <strain evidence="4 5">DT23-4</strain>
    </source>
</reference>
<gene>
    <name evidence="4" type="ORF">DT23_12305</name>
</gene>
<comment type="caution">
    <text evidence="4">The sequence shown here is derived from an EMBL/GenBank/DDBJ whole genome shotgun (WGS) entry which is preliminary data.</text>
</comment>
<accession>A0A074JXY8</accession>
<dbReference type="GO" id="GO:0042619">
    <property type="term" value="P:poly-hydroxybutyrate biosynthetic process"/>
    <property type="evidence" value="ECO:0007669"/>
    <property type="project" value="InterPro"/>
</dbReference>
<dbReference type="Gene3D" id="3.40.50.1820">
    <property type="entry name" value="alpha/beta hydrolase"/>
    <property type="match status" value="1"/>
</dbReference>
<evidence type="ECO:0000259" key="3">
    <source>
        <dbReference type="Pfam" id="PF07167"/>
    </source>
</evidence>
<protein>
    <recommendedName>
        <fullName evidence="3">Poly-beta-hydroxybutyrate polymerase N-terminal domain-containing protein</fullName>
    </recommendedName>
</protein>
<keyword evidence="5" id="KW-1185">Reference proteome</keyword>
<proteinExistence type="predicted"/>